<proteinExistence type="predicted"/>
<comment type="caution">
    <text evidence="2">The sequence shown here is derived from an EMBL/GenBank/DDBJ whole genome shotgun (WGS) entry which is preliminary data.</text>
</comment>
<dbReference type="AlphaFoldDB" id="A0A5C6P7F2"/>
<organism evidence="2 3">
    <name type="scientific">Takifugu flavidus</name>
    <name type="common">sansaifugu</name>
    <dbReference type="NCBI Taxonomy" id="433684"/>
    <lineage>
        <taxon>Eukaryota</taxon>
        <taxon>Metazoa</taxon>
        <taxon>Chordata</taxon>
        <taxon>Craniata</taxon>
        <taxon>Vertebrata</taxon>
        <taxon>Euteleostomi</taxon>
        <taxon>Actinopterygii</taxon>
        <taxon>Neopterygii</taxon>
        <taxon>Teleostei</taxon>
        <taxon>Neoteleostei</taxon>
        <taxon>Acanthomorphata</taxon>
        <taxon>Eupercaria</taxon>
        <taxon>Tetraodontiformes</taxon>
        <taxon>Tetradontoidea</taxon>
        <taxon>Tetraodontidae</taxon>
        <taxon>Takifugu</taxon>
    </lineage>
</organism>
<dbReference type="Proteomes" id="UP000324091">
    <property type="component" value="Chromosome 14"/>
</dbReference>
<accession>A0A5C6P7F2</accession>
<protein>
    <submittedName>
        <fullName evidence="2">Uncharacterized protein</fullName>
    </submittedName>
</protein>
<gene>
    <name evidence="2" type="ORF">D4764_14G0001410</name>
</gene>
<sequence length="86" mass="9190">MALDGIPRSDHPMITKDCVVQDIQRHYGVTDSGIGLLQTGATAAGHREEGRQEAGGGPPESVHAPTAWQQWRSGPGFLLHPSEFSS</sequence>
<reference evidence="2 3" key="1">
    <citation type="submission" date="2019-04" db="EMBL/GenBank/DDBJ databases">
        <title>Chromosome genome assembly for Takifugu flavidus.</title>
        <authorList>
            <person name="Xiao S."/>
        </authorList>
    </citation>
    <scope>NUCLEOTIDE SEQUENCE [LARGE SCALE GENOMIC DNA]</scope>
    <source>
        <strain evidence="2">HTHZ2018</strain>
        <tissue evidence="2">Muscle</tissue>
    </source>
</reference>
<evidence type="ECO:0000313" key="2">
    <source>
        <dbReference type="EMBL" id="TWW74140.1"/>
    </source>
</evidence>
<keyword evidence="3" id="KW-1185">Reference proteome</keyword>
<dbReference type="EMBL" id="RHFK02000006">
    <property type="protein sequence ID" value="TWW74140.1"/>
    <property type="molecule type" value="Genomic_DNA"/>
</dbReference>
<evidence type="ECO:0000256" key="1">
    <source>
        <dbReference type="SAM" id="MobiDB-lite"/>
    </source>
</evidence>
<evidence type="ECO:0000313" key="3">
    <source>
        <dbReference type="Proteomes" id="UP000324091"/>
    </source>
</evidence>
<name>A0A5C6P7F2_9TELE</name>
<feature type="region of interest" description="Disordered" evidence="1">
    <location>
        <begin position="40"/>
        <end position="65"/>
    </location>
</feature>